<keyword evidence="4 9" id="KW-0812">Transmembrane</keyword>
<dbReference type="FunFam" id="1.50.40.10:FF:000122">
    <property type="entry name" value="Uncharacterized protein, isoform A"/>
    <property type="match status" value="1"/>
</dbReference>
<dbReference type="Proteomes" id="UP001652628">
    <property type="component" value="Chromosome 2L"/>
</dbReference>
<protein>
    <submittedName>
        <fullName evidence="12">Mitochondrial basic amino acids transporter isoform X1</fullName>
    </submittedName>
</protein>
<dbReference type="GO" id="GO:1990575">
    <property type="term" value="P:mitochondrial L-ornithine transmembrane transport"/>
    <property type="evidence" value="ECO:0007669"/>
    <property type="project" value="TreeGrafter"/>
</dbReference>
<dbReference type="PANTHER" id="PTHR45624">
    <property type="entry name" value="MITOCHONDRIAL BASIC AMINO ACIDS TRANSPORTER-RELATED"/>
    <property type="match status" value="1"/>
</dbReference>
<dbReference type="RefSeq" id="XP_016945628.2">
    <property type="nucleotide sequence ID" value="XM_017090139.4"/>
</dbReference>
<proteinExistence type="inferred from homology"/>
<organism evidence="11 12">
    <name type="scientific">Drosophila suzukii</name>
    <name type="common">Spotted-wing drosophila fruit fly</name>
    <dbReference type="NCBI Taxonomy" id="28584"/>
    <lineage>
        <taxon>Eukaryota</taxon>
        <taxon>Metazoa</taxon>
        <taxon>Ecdysozoa</taxon>
        <taxon>Arthropoda</taxon>
        <taxon>Hexapoda</taxon>
        <taxon>Insecta</taxon>
        <taxon>Pterygota</taxon>
        <taxon>Neoptera</taxon>
        <taxon>Endopterygota</taxon>
        <taxon>Diptera</taxon>
        <taxon>Brachycera</taxon>
        <taxon>Muscomorpha</taxon>
        <taxon>Ephydroidea</taxon>
        <taxon>Drosophilidae</taxon>
        <taxon>Drosophila</taxon>
        <taxon>Sophophora</taxon>
    </lineage>
</organism>
<evidence type="ECO:0000313" key="12">
    <source>
        <dbReference type="RefSeq" id="XP_016945628.2"/>
    </source>
</evidence>
<keyword evidence="5" id="KW-0677">Repeat</keyword>
<gene>
    <name evidence="12" type="primary">LOC108021426</name>
</gene>
<dbReference type="PROSITE" id="PS50920">
    <property type="entry name" value="SOLCAR"/>
    <property type="match status" value="3"/>
</dbReference>
<evidence type="ECO:0000256" key="10">
    <source>
        <dbReference type="RuleBase" id="RU000488"/>
    </source>
</evidence>
<dbReference type="GO" id="GO:0005289">
    <property type="term" value="F:high-affinity L-arginine transmembrane transporter activity"/>
    <property type="evidence" value="ECO:0007669"/>
    <property type="project" value="TreeGrafter"/>
</dbReference>
<dbReference type="GeneID" id="108021426"/>
<evidence type="ECO:0000256" key="4">
    <source>
        <dbReference type="ARBA" id="ARBA00022692"/>
    </source>
</evidence>
<dbReference type="InterPro" id="IPR023395">
    <property type="entry name" value="MCP_dom_sf"/>
</dbReference>
<feature type="repeat" description="Solcar" evidence="9">
    <location>
        <begin position="223"/>
        <end position="311"/>
    </location>
</feature>
<comment type="subcellular location">
    <subcellularLocation>
        <location evidence="1">Mitochondrion membrane</location>
        <topology evidence="1">Multi-pass membrane protein</topology>
    </subcellularLocation>
</comment>
<keyword evidence="3 10" id="KW-0813">Transport</keyword>
<dbReference type="InterPro" id="IPR002067">
    <property type="entry name" value="MCP"/>
</dbReference>
<evidence type="ECO:0000256" key="6">
    <source>
        <dbReference type="ARBA" id="ARBA00022989"/>
    </source>
</evidence>
<reference evidence="12" key="1">
    <citation type="submission" date="2025-08" db="UniProtKB">
        <authorList>
            <consortium name="RefSeq"/>
        </authorList>
    </citation>
    <scope>IDENTIFICATION</scope>
</reference>
<dbReference type="AlphaFoldDB" id="A0AB39ZYP7"/>
<dbReference type="InterPro" id="IPR050567">
    <property type="entry name" value="Mitochondrial_Carrier"/>
</dbReference>
<dbReference type="PRINTS" id="PR00926">
    <property type="entry name" value="MITOCARRIER"/>
</dbReference>
<dbReference type="Gene3D" id="1.50.40.10">
    <property type="entry name" value="Mitochondrial carrier domain"/>
    <property type="match status" value="2"/>
</dbReference>
<sequence>MHPISLIFRVSNGKDPSSYSGPETGDILLKATSETLSPKMVVDFVAGLIGGAAGVLVGHPFDTVKVHLQTDDPRNPKYKGTFHCFRTILQRDSFRGLYRGISSPMGGIGLVNAIVFGVYGNVQRLSSDPNSLTSHFYAGSIAGIAQAFVCAPMELAKTRLQLSSQIDSGIKFTGPIHCLKHILKTEGIRGTFKGLTATILRDIPGFASYFVSFEYLMRQVETASIPYTLMAGGCAGMSSWLACYPIDVVKTHMQADALGSQAKYNGFIDCAIKGFKNEGPQFFFRGLNSTLIRAFPMNAACFFVVSWILDFFNAKNGVDSVMHADQPLTLVNLDNRTQADLETTSPTVEEVVRKIITDNAIAHQYVPKPQDVVHNQFASSTINLSKESKSRLASDCNLK</sequence>
<name>A0AB39ZYP7_DROSZ</name>
<keyword evidence="7" id="KW-0496">Mitochondrion</keyword>
<keyword evidence="11" id="KW-1185">Reference proteome</keyword>
<feature type="repeat" description="Solcar" evidence="9">
    <location>
        <begin position="38"/>
        <end position="125"/>
    </location>
</feature>
<evidence type="ECO:0000256" key="8">
    <source>
        <dbReference type="ARBA" id="ARBA00023136"/>
    </source>
</evidence>
<keyword evidence="8 9" id="KW-0472">Membrane</keyword>
<evidence type="ECO:0000256" key="7">
    <source>
        <dbReference type="ARBA" id="ARBA00023128"/>
    </source>
</evidence>
<dbReference type="InterPro" id="IPR018108">
    <property type="entry name" value="MCP_transmembrane"/>
</dbReference>
<dbReference type="PANTHER" id="PTHR45624:SF61">
    <property type="entry name" value="MITOCHONDRIAL BASIC AMINO ACIDS TRANSPORTER"/>
    <property type="match status" value="1"/>
</dbReference>
<dbReference type="Pfam" id="PF00153">
    <property type="entry name" value="Mito_carr"/>
    <property type="match status" value="3"/>
</dbReference>
<accession>A0AB39ZYP7</accession>
<evidence type="ECO:0000256" key="9">
    <source>
        <dbReference type="PROSITE-ProRule" id="PRU00282"/>
    </source>
</evidence>
<feature type="repeat" description="Solcar" evidence="9">
    <location>
        <begin position="130"/>
        <end position="219"/>
    </location>
</feature>
<keyword evidence="6" id="KW-1133">Transmembrane helix</keyword>
<dbReference type="FunFam" id="1.50.40.10:FF:000087">
    <property type="entry name" value="SLC (SoLute Carrier) homolog"/>
    <property type="match status" value="1"/>
</dbReference>
<evidence type="ECO:0000256" key="2">
    <source>
        <dbReference type="ARBA" id="ARBA00006375"/>
    </source>
</evidence>
<evidence type="ECO:0000313" key="11">
    <source>
        <dbReference type="Proteomes" id="UP001652628"/>
    </source>
</evidence>
<evidence type="ECO:0000256" key="5">
    <source>
        <dbReference type="ARBA" id="ARBA00022737"/>
    </source>
</evidence>
<dbReference type="SUPFAM" id="SSF103506">
    <property type="entry name" value="Mitochondrial carrier"/>
    <property type="match status" value="1"/>
</dbReference>
<comment type="similarity">
    <text evidence="2 10">Belongs to the mitochondrial carrier (TC 2.A.29) family.</text>
</comment>
<evidence type="ECO:0000256" key="1">
    <source>
        <dbReference type="ARBA" id="ARBA00004225"/>
    </source>
</evidence>
<evidence type="ECO:0000256" key="3">
    <source>
        <dbReference type="ARBA" id="ARBA00022448"/>
    </source>
</evidence>
<dbReference type="GO" id="GO:0031966">
    <property type="term" value="C:mitochondrial membrane"/>
    <property type="evidence" value="ECO:0007669"/>
    <property type="project" value="UniProtKB-SubCell"/>
</dbReference>